<evidence type="ECO:0000313" key="2">
    <source>
        <dbReference type="Proteomes" id="UP000011744"/>
    </source>
</evidence>
<evidence type="ECO:0000313" key="1">
    <source>
        <dbReference type="EMBL" id="EME71309.1"/>
    </source>
</evidence>
<dbReference type="RefSeq" id="WP_008614501.1">
    <property type="nucleotide sequence ID" value="NZ_AONQ01000006.1"/>
</dbReference>
<dbReference type="PATRIC" id="fig|1244869.3.peg.778"/>
<organism evidence="1 2">
    <name type="scientific">Paramagnetospirillum caucaseum</name>
    <dbReference type="NCBI Taxonomy" id="1244869"/>
    <lineage>
        <taxon>Bacteria</taxon>
        <taxon>Pseudomonadati</taxon>
        <taxon>Pseudomonadota</taxon>
        <taxon>Alphaproteobacteria</taxon>
        <taxon>Rhodospirillales</taxon>
        <taxon>Magnetospirillaceae</taxon>
        <taxon>Paramagnetospirillum</taxon>
    </lineage>
</organism>
<dbReference type="eggNOG" id="COG3820">
    <property type="taxonomic scope" value="Bacteria"/>
</dbReference>
<dbReference type="Proteomes" id="UP000011744">
    <property type="component" value="Unassembled WGS sequence"/>
</dbReference>
<dbReference type="STRING" id="1244869.H261_03903"/>
<accession>M3AFF6</accession>
<comment type="caution">
    <text evidence="1">The sequence shown here is derived from an EMBL/GenBank/DDBJ whole genome shotgun (WGS) entry which is preliminary data.</text>
</comment>
<name>M3AFF6_9PROT</name>
<gene>
    <name evidence="1" type="ORF">H261_03903</name>
</gene>
<dbReference type="AlphaFoldDB" id="M3AFF6"/>
<sequence>MALPLMPKATAVWLVENTALSFEQIADFCGLHPLEVQAIADGEVAAGIVGLDPVANGQVTRAELERCEANPDGRLKLTITDIPQPRAKPKGARYTPVSKRQDRPDAIAWIIKHHPELSDAAISKLVGTTKPTIQSVRDKSHWNAANIKPRNPVTLGMCTEAELEKVVALSGRSRSVVHNEAEPVHQDNGPAED</sequence>
<protein>
    <submittedName>
        <fullName evidence="1">Putative cytoplasmic protein</fullName>
    </submittedName>
</protein>
<reference evidence="1 2" key="1">
    <citation type="journal article" date="2014" name="Genome Announc.">
        <title>Draft Genome Sequence of Magnetospirillum sp. Strain SO-1, a Freshwater Magnetotactic Bacterium Isolated from the Ol'khovka River, Russia.</title>
        <authorList>
            <person name="Grouzdev D.S."/>
            <person name="Dziuba M.V."/>
            <person name="Sukhacheva M.S."/>
            <person name="Mardanov A.V."/>
            <person name="Beletskiy A.V."/>
            <person name="Kuznetsov B.B."/>
            <person name="Skryabin K.G."/>
        </authorList>
    </citation>
    <scope>NUCLEOTIDE SEQUENCE [LARGE SCALE GENOMIC DNA]</scope>
    <source>
        <strain evidence="1 2">SO-1</strain>
    </source>
</reference>
<dbReference type="InterPro" id="IPR010421">
    <property type="entry name" value="TrcR"/>
</dbReference>
<keyword evidence="2" id="KW-1185">Reference proteome</keyword>
<dbReference type="OrthoDB" id="9789843at2"/>
<proteinExistence type="predicted"/>
<dbReference type="EMBL" id="AONQ01000006">
    <property type="protein sequence ID" value="EME71309.1"/>
    <property type="molecule type" value="Genomic_DNA"/>
</dbReference>
<dbReference type="Pfam" id="PF06242">
    <property type="entry name" value="TrcR"/>
    <property type="match status" value="1"/>
</dbReference>